<feature type="domain" description="DUF234" evidence="2">
    <location>
        <begin position="329"/>
        <end position="424"/>
    </location>
</feature>
<dbReference type="Pfam" id="PF03008">
    <property type="entry name" value="DUF234"/>
    <property type="match status" value="1"/>
</dbReference>
<evidence type="ECO:0000313" key="3">
    <source>
        <dbReference type="EMBL" id="AKB67701.1"/>
    </source>
</evidence>
<organism evidence="3 4">
    <name type="scientific">Methanosarcina mazei LYC</name>
    <dbReference type="NCBI Taxonomy" id="1434114"/>
    <lineage>
        <taxon>Archaea</taxon>
        <taxon>Methanobacteriati</taxon>
        <taxon>Methanobacteriota</taxon>
        <taxon>Stenosarchaea group</taxon>
        <taxon>Methanomicrobia</taxon>
        <taxon>Methanosarcinales</taxon>
        <taxon>Methanosarcinaceae</taxon>
        <taxon>Methanosarcina</taxon>
    </lineage>
</organism>
<dbReference type="Proteomes" id="UP000033063">
    <property type="component" value="Chromosome"/>
</dbReference>
<gene>
    <name evidence="3" type="ORF">MSMAL_1158</name>
</gene>
<dbReference type="GO" id="GO:0005524">
    <property type="term" value="F:ATP binding"/>
    <property type="evidence" value="ECO:0007669"/>
    <property type="project" value="InterPro"/>
</dbReference>
<dbReference type="PANTHER" id="PTHR34704">
    <property type="entry name" value="ATPASE"/>
    <property type="match status" value="1"/>
</dbReference>
<name>A0A0E3LVV9_METMZ</name>
<evidence type="ECO:0000259" key="2">
    <source>
        <dbReference type="Pfam" id="PF03008"/>
    </source>
</evidence>
<accession>A0A0E3LVV9</accession>
<protein>
    <submittedName>
        <fullName evidence="3">Putative ATPase (AAA+ superfamily)</fullName>
    </submittedName>
</protein>
<reference evidence="3 4" key="1">
    <citation type="submission" date="2014-07" db="EMBL/GenBank/DDBJ databases">
        <title>Methanogenic archaea and the global carbon cycle.</title>
        <authorList>
            <person name="Henriksen J.R."/>
            <person name="Luke J."/>
            <person name="Reinhart S."/>
            <person name="Benedict M.N."/>
            <person name="Youngblut N.D."/>
            <person name="Metcalf M.E."/>
            <person name="Whitaker R.J."/>
            <person name="Metcalf W.W."/>
        </authorList>
    </citation>
    <scope>NUCLEOTIDE SEQUENCE [LARGE SCALE GENOMIC DNA]</scope>
    <source>
        <strain evidence="3 4">LYC</strain>
    </source>
</reference>
<evidence type="ECO:0000259" key="1">
    <source>
        <dbReference type="Pfam" id="PF01637"/>
    </source>
</evidence>
<evidence type="ECO:0000313" key="4">
    <source>
        <dbReference type="Proteomes" id="UP000033063"/>
    </source>
</evidence>
<dbReference type="SUPFAM" id="SSF52540">
    <property type="entry name" value="P-loop containing nucleoside triphosphate hydrolases"/>
    <property type="match status" value="1"/>
</dbReference>
<proteinExistence type="predicted"/>
<dbReference type="Gene3D" id="3.40.50.300">
    <property type="entry name" value="P-loop containing nucleotide triphosphate hydrolases"/>
    <property type="match status" value="1"/>
</dbReference>
<dbReference type="AlphaFoldDB" id="A0A0E3LVV9"/>
<dbReference type="HOGENOM" id="CLU_041137_3_0_2"/>
<sequence>MIINIMITKIIIMQFYNRQKELELMELLDQGKPSFLVITGKRRVGKTELIKQFTKNRKALYLFVDSNKSIDILMDEFDRLLKEKLDLPDYIKVDEPENFLKLITSIDRDLVIAIDEFQRFQKVYPSFITQLQRYWDMKPDNCRIFLIVSGSSIGMIRKIFIEEQAPLFKRADNILTIKPFTVLETFEMLDGMGIKDLEEKLNLYFLFGGTVYYYRLFEKYQCTGFDDALEKLIFSEFAPLKNEVGDILIEEFGKEHSTYYEIISAISQGRCSMSEISDLTHVSSSSLSPYFYDLIDLLGVVEHRIPVMDSPEKSKRGRYFLKDNFFRFYGRFVYPVYSQYMAGNYSPMLERARKEWQSYTCKIFEDIVRELLVEKMINDYPDIGSWWNRKGDEIDILGVDHRGRKALAIEVKNKELSESEAREILELTLNKTKLIRGISGPEVKAGIVARKVKGKKNLEDAGFLVWELEELIP</sequence>
<dbReference type="PANTHER" id="PTHR34704:SF2">
    <property type="entry name" value="ATPASE"/>
    <property type="match status" value="1"/>
</dbReference>
<dbReference type="EMBL" id="CP009513">
    <property type="protein sequence ID" value="AKB67701.1"/>
    <property type="molecule type" value="Genomic_DNA"/>
</dbReference>
<dbReference type="PATRIC" id="fig|1434114.4.peg.1440"/>
<dbReference type="InterPro" id="IPR004256">
    <property type="entry name" value="DUF234"/>
</dbReference>
<dbReference type="InterPro" id="IPR027417">
    <property type="entry name" value="P-loop_NTPase"/>
</dbReference>
<dbReference type="InterPro" id="IPR011579">
    <property type="entry name" value="ATPase_dom"/>
</dbReference>
<feature type="domain" description="ATPase" evidence="1">
    <location>
        <begin position="15"/>
        <end position="212"/>
    </location>
</feature>
<dbReference type="Pfam" id="PF01637">
    <property type="entry name" value="ATPase_2"/>
    <property type="match status" value="1"/>
</dbReference>